<evidence type="ECO:0000313" key="1">
    <source>
        <dbReference type="EMBL" id="EXB59127.1"/>
    </source>
</evidence>
<dbReference type="AlphaFoldDB" id="W9RLT1"/>
<proteinExistence type="predicted"/>
<dbReference type="Proteomes" id="UP000030645">
    <property type="component" value="Unassembled WGS sequence"/>
</dbReference>
<dbReference type="PANTHER" id="PTHR33639:SF3">
    <property type="entry name" value="RIBONUCLEASE H1 N-TERMINAL DOMAIN-CONTAINING PROTEIN"/>
    <property type="match status" value="1"/>
</dbReference>
<dbReference type="EMBL" id="KE344374">
    <property type="protein sequence ID" value="EXB59127.1"/>
    <property type="molecule type" value="Genomic_DNA"/>
</dbReference>
<protein>
    <submittedName>
        <fullName evidence="1">Uncharacterized protein</fullName>
    </submittedName>
</protein>
<dbReference type="eggNOG" id="ENOG502QRR5">
    <property type="taxonomic scope" value="Eukaryota"/>
</dbReference>
<accession>W9RLT1</accession>
<reference evidence="2" key="1">
    <citation type="submission" date="2013-01" db="EMBL/GenBank/DDBJ databases">
        <title>Draft Genome Sequence of a Mulberry Tree, Morus notabilis C.K. Schneid.</title>
        <authorList>
            <person name="He N."/>
            <person name="Zhao S."/>
        </authorList>
    </citation>
    <scope>NUCLEOTIDE SEQUENCE</scope>
</reference>
<name>W9RLT1_9ROSA</name>
<dbReference type="InterPro" id="IPR052927">
    <property type="entry name" value="DCC_oxidoreductase"/>
</dbReference>
<dbReference type="PANTHER" id="PTHR33639">
    <property type="entry name" value="THIOL-DISULFIDE OXIDOREDUCTASE DCC"/>
    <property type="match status" value="1"/>
</dbReference>
<organism evidence="1 2">
    <name type="scientific">Morus notabilis</name>
    <dbReference type="NCBI Taxonomy" id="981085"/>
    <lineage>
        <taxon>Eukaryota</taxon>
        <taxon>Viridiplantae</taxon>
        <taxon>Streptophyta</taxon>
        <taxon>Embryophyta</taxon>
        <taxon>Tracheophyta</taxon>
        <taxon>Spermatophyta</taxon>
        <taxon>Magnoliopsida</taxon>
        <taxon>eudicotyledons</taxon>
        <taxon>Gunneridae</taxon>
        <taxon>Pentapetalae</taxon>
        <taxon>rosids</taxon>
        <taxon>fabids</taxon>
        <taxon>Rosales</taxon>
        <taxon>Moraceae</taxon>
        <taxon>Moreae</taxon>
        <taxon>Morus</taxon>
    </lineage>
</organism>
<evidence type="ECO:0000313" key="2">
    <source>
        <dbReference type="Proteomes" id="UP000030645"/>
    </source>
</evidence>
<dbReference type="STRING" id="981085.W9RLT1"/>
<gene>
    <name evidence="1" type="ORF">L484_014622</name>
</gene>
<sequence>MPNHQAMSRSFSNEQSLQTYACSWPWTRTFSDNPRITSLTQKHSALTRFSVRLYSREAGESSEKPEPTMEKEDEKEKGAFYVVRKGDVVGIYRSLDDRQAQVGSSMWDPPVSVFKGHRFPKETEEYLISRGLKDAIFTIRAKDMKDGLFGLLVQCPLQVEKVPTSLRGVISSKATSEKRSQLVEGLENVESLATAARWTEDGWLRQRRNDGGAVAAR</sequence>
<keyword evidence="2" id="KW-1185">Reference proteome</keyword>